<feature type="transmembrane region" description="Helical" evidence="4">
    <location>
        <begin position="229"/>
        <end position="247"/>
    </location>
</feature>
<proteinExistence type="predicted"/>
<sequence>MPTRPLATASVSAPGVSSRLTLMCALAAGILVLALYAAQPLVGVLGPELGLPTSLAGLVSTATLLGYATGLLLLVPLTDLFENRRLILTTLSANALALLLLAVAPSAPVFLVTAFAVGLSMSVIQMLVPVVAGLSEAANRGRTVGTVMSGLMLGVLLSRPLASLLAQWLSWRCLYALLGLLVGGLIPLLARSLPSLRPPAGIGYGSLLLSLGRLLREEPVLRARAASQALGMGAFSVFWTAITLRLAEPPLALGPNGIALFALVGVAGAIVAPLAGRAGDRGLTRPATLLAHATILLALLLAYWGGVSFAANRTVSLSLLLLAAIALDLGVIADQALGRRAINLLRPEARGRLNGLFTGLFFLGSALGAALSGLAWQIAGWPGVCWVGLVFALAGLASALSAGRA</sequence>
<accession>A0AAJ2BL08</accession>
<evidence type="ECO:0000256" key="4">
    <source>
        <dbReference type="SAM" id="Phobius"/>
    </source>
</evidence>
<dbReference type="EMBL" id="JAVJAF010000001">
    <property type="protein sequence ID" value="MDR6233211.1"/>
    <property type="molecule type" value="Genomic_DNA"/>
</dbReference>
<feature type="transmembrane region" description="Helical" evidence="4">
    <location>
        <begin position="287"/>
        <end position="309"/>
    </location>
</feature>
<dbReference type="InterPro" id="IPR020846">
    <property type="entry name" value="MFS_dom"/>
</dbReference>
<keyword evidence="1 4" id="KW-0812">Transmembrane</keyword>
<dbReference type="Proteomes" id="UP001268036">
    <property type="component" value="Unassembled WGS sequence"/>
</dbReference>
<feature type="transmembrane region" description="Helical" evidence="4">
    <location>
        <begin position="144"/>
        <end position="162"/>
    </location>
</feature>
<dbReference type="Pfam" id="PF07690">
    <property type="entry name" value="MFS_1"/>
    <property type="match status" value="1"/>
</dbReference>
<feature type="domain" description="Major facilitator superfamily (MFS) profile" evidence="5">
    <location>
        <begin position="20"/>
        <end position="405"/>
    </location>
</feature>
<protein>
    <submittedName>
        <fullName evidence="6">MFS family arabinose efflux permease</fullName>
    </submittedName>
</protein>
<feature type="transmembrane region" description="Helical" evidence="4">
    <location>
        <begin position="315"/>
        <end position="333"/>
    </location>
</feature>
<evidence type="ECO:0000313" key="6">
    <source>
        <dbReference type="EMBL" id="MDR6233211.1"/>
    </source>
</evidence>
<evidence type="ECO:0000256" key="2">
    <source>
        <dbReference type="ARBA" id="ARBA00022989"/>
    </source>
</evidence>
<feature type="transmembrane region" description="Helical" evidence="4">
    <location>
        <begin position="20"/>
        <end position="42"/>
    </location>
</feature>
<feature type="transmembrane region" description="Helical" evidence="4">
    <location>
        <begin position="381"/>
        <end position="402"/>
    </location>
</feature>
<reference evidence="6" key="1">
    <citation type="submission" date="2023-08" db="EMBL/GenBank/DDBJ databases">
        <title>Functional and genomic diversity of the sorghum phyllosphere microbiome.</title>
        <authorList>
            <person name="Shade A."/>
        </authorList>
    </citation>
    <scope>NUCLEOTIDE SEQUENCE</scope>
    <source>
        <strain evidence="6">SORGH_AS_0201</strain>
    </source>
</reference>
<dbReference type="AlphaFoldDB" id="A0AAJ2BL08"/>
<keyword evidence="3 4" id="KW-0472">Membrane</keyword>
<feature type="transmembrane region" description="Helical" evidence="4">
    <location>
        <begin position="168"/>
        <end position="190"/>
    </location>
</feature>
<gene>
    <name evidence="6" type="ORF">QE440_000952</name>
</gene>
<feature type="transmembrane region" description="Helical" evidence="4">
    <location>
        <begin position="253"/>
        <end position="275"/>
    </location>
</feature>
<dbReference type="PANTHER" id="PTHR42910:SF1">
    <property type="entry name" value="MAJOR FACILITATOR SUPERFAMILY (MFS) PROFILE DOMAIN-CONTAINING PROTEIN"/>
    <property type="match status" value="1"/>
</dbReference>
<dbReference type="SUPFAM" id="SSF103473">
    <property type="entry name" value="MFS general substrate transporter"/>
    <property type="match status" value="1"/>
</dbReference>
<evidence type="ECO:0000256" key="1">
    <source>
        <dbReference type="ARBA" id="ARBA00022692"/>
    </source>
</evidence>
<dbReference type="InterPro" id="IPR036259">
    <property type="entry name" value="MFS_trans_sf"/>
</dbReference>
<dbReference type="GO" id="GO:0022857">
    <property type="term" value="F:transmembrane transporter activity"/>
    <property type="evidence" value="ECO:0007669"/>
    <property type="project" value="InterPro"/>
</dbReference>
<feature type="transmembrane region" description="Helical" evidence="4">
    <location>
        <begin position="86"/>
        <end position="104"/>
    </location>
</feature>
<evidence type="ECO:0000256" key="3">
    <source>
        <dbReference type="ARBA" id="ARBA00023136"/>
    </source>
</evidence>
<dbReference type="Gene3D" id="1.20.1250.20">
    <property type="entry name" value="MFS general substrate transporter like domains"/>
    <property type="match status" value="1"/>
</dbReference>
<feature type="transmembrane region" description="Helical" evidence="4">
    <location>
        <begin position="353"/>
        <end position="375"/>
    </location>
</feature>
<dbReference type="CDD" id="cd17324">
    <property type="entry name" value="MFS_NepI_like"/>
    <property type="match status" value="1"/>
</dbReference>
<evidence type="ECO:0000259" key="5">
    <source>
        <dbReference type="PROSITE" id="PS50850"/>
    </source>
</evidence>
<comment type="caution">
    <text evidence="6">The sequence shown here is derived from an EMBL/GenBank/DDBJ whole genome shotgun (WGS) entry which is preliminary data.</text>
</comment>
<dbReference type="InterPro" id="IPR011701">
    <property type="entry name" value="MFS"/>
</dbReference>
<organism evidence="6 7">
    <name type="scientific">Pseudomonas oryzihabitans</name>
    <dbReference type="NCBI Taxonomy" id="47885"/>
    <lineage>
        <taxon>Bacteria</taxon>
        <taxon>Pseudomonadati</taxon>
        <taxon>Pseudomonadota</taxon>
        <taxon>Gammaproteobacteria</taxon>
        <taxon>Pseudomonadales</taxon>
        <taxon>Pseudomonadaceae</taxon>
        <taxon>Pseudomonas</taxon>
    </lineage>
</organism>
<keyword evidence="2 4" id="KW-1133">Transmembrane helix</keyword>
<feature type="transmembrane region" description="Helical" evidence="4">
    <location>
        <begin position="110"/>
        <end position="132"/>
    </location>
</feature>
<dbReference type="PANTHER" id="PTHR42910">
    <property type="entry name" value="TRANSPORTER SCO4007-RELATED"/>
    <property type="match status" value="1"/>
</dbReference>
<evidence type="ECO:0000313" key="7">
    <source>
        <dbReference type="Proteomes" id="UP001268036"/>
    </source>
</evidence>
<feature type="transmembrane region" description="Helical" evidence="4">
    <location>
        <begin position="54"/>
        <end position="74"/>
    </location>
</feature>
<name>A0AAJ2BL08_9PSED</name>
<dbReference type="PROSITE" id="PS50850">
    <property type="entry name" value="MFS"/>
    <property type="match status" value="1"/>
</dbReference>
<dbReference type="RefSeq" id="WP_309755891.1">
    <property type="nucleotide sequence ID" value="NZ_JAVJAF010000001.1"/>
</dbReference>